<reference evidence="1" key="1">
    <citation type="submission" date="2021-02" db="EMBL/GenBank/DDBJ databases">
        <authorList>
            <consortium name="DOE Joint Genome Institute"/>
            <person name="Ahrendt S."/>
            <person name="Looney B.P."/>
            <person name="Miyauchi S."/>
            <person name="Morin E."/>
            <person name="Drula E."/>
            <person name="Courty P.E."/>
            <person name="Chicoki N."/>
            <person name="Fauchery L."/>
            <person name="Kohler A."/>
            <person name="Kuo A."/>
            <person name="Labutti K."/>
            <person name="Pangilinan J."/>
            <person name="Lipzen A."/>
            <person name="Riley R."/>
            <person name="Andreopoulos W."/>
            <person name="He G."/>
            <person name="Johnson J."/>
            <person name="Barry K.W."/>
            <person name="Grigoriev I.V."/>
            <person name="Nagy L."/>
            <person name="Hibbett D."/>
            <person name="Henrissat B."/>
            <person name="Matheny P.B."/>
            <person name="Labbe J."/>
            <person name="Martin F."/>
        </authorList>
    </citation>
    <scope>NUCLEOTIDE SEQUENCE</scope>
    <source>
        <strain evidence="1">FP105234-sp</strain>
    </source>
</reference>
<proteinExistence type="predicted"/>
<protein>
    <submittedName>
        <fullName evidence="1">Uncharacterized protein</fullName>
    </submittedName>
</protein>
<reference evidence="1" key="2">
    <citation type="journal article" date="2022" name="New Phytol.">
        <title>Evolutionary transition to the ectomycorrhizal habit in the genomes of a hyperdiverse lineage of mushroom-forming fungi.</title>
        <authorList>
            <person name="Looney B."/>
            <person name="Miyauchi S."/>
            <person name="Morin E."/>
            <person name="Drula E."/>
            <person name="Courty P.E."/>
            <person name="Kohler A."/>
            <person name="Kuo A."/>
            <person name="LaButti K."/>
            <person name="Pangilinan J."/>
            <person name="Lipzen A."/>
            <person name="Riley R."/>
            <person name="Andreopoulos W."/>
            <person name="He G."/>
            <person name="Johnson J."/>
            <person name="Nolan M."/>
            <person name="Tritt A."/>
            <person name="Barry K.W."/>
            <person name="Grigoriev I.V."/>
            <person name="Nagy L.G."/>
            <person name="Hibbett D."/>
            <person name="Henrissat B."/>
            <person name="Matheny P.B."/>
            <person name="Labbe J."/>
            <person name="Martin F.M."/>
        </authorList>
    </citation>
    <scope>NUCLEOTIDE SEQUENCE</scope>
    <source>
        <strain evidence="1">FP105234-sp</strain>
    </source>
</reference>
<evidence type="ECO:0000313" key="2">
    <source>
        <dbReference type="Proteomes" id="UP000814033"/>
    </source>
</evidence>
<accession>A0ACB8RKE7</accession>
<evidence type="ECO:0000313" key="1">
    <source>
        <dbReference type="EMBL" id="KAI0043973.1"/>
    </source>
</evidence>
<name>A0ACB8RKE7_9AGAM</name>
<feature type="non-terminal residue" evidence="1">
    <location>
        <position position="1"/>
    </location>
</feature>
<dbReference type="Proteomes" id="UP000814033">
    <property type="component" value="Unassembled WGS sequence"/>
</dbReference>
<comment type="caution">
    <text evidence="1">The sequence shown here is derived from an EMBL/GenBank/DDBJ whole genome shotgun (WGS) entry which is preliminary data.</text>
</comment>
<organism evidence="1 2">
    <name type="scientific">Auriscalpium vulgare</name>
    <dbReference type="NCBI Taxonomy" id="40419"/>
    <lineage>
        <taxon>Eukaryota</taxon>
        <taxon>Fungi</taxon>
        <taxon>Dikarya</taxon>
        <taxon>Basidiomycota</taxon>
        <taxon>Agaricomycotina</taxon>
        <taxon>Agaricomycetes</taxon>
        <taxon>Russulales</taxon>
        <taxon>Auriscalpiaceae</taxon>
        <taxon>Auriscalpium</taxon>
    </lineage>
</organism>
<gene>
    <name evidence="1" type="ORF">FA95DRAFT_1497813</name>
</gene>
<keyword evidence="2" id="KW-1185">Reference proteome</keyword>
<sequence>LLGKCISFFLFGVLAAQIYSYNYNFPEDRKRVKILVYGVFLLECVQTGMSIAEVYYWYGAGFGDLMRLQSTYISPFDTPLMTSFVSFVVQTFYCYRIWILKPSLLWLSLIVACVRLLVTDTQGTF</sequence>
<dbReference type="EMBL" id="MU275998">
    <property type="protein sequence ID" value="KAI0043973.1"/>
    <property type="molecule type" value="Genomic_DNA"/>
</dbReference>